<feature type="compositionally biased region" description="Basic residues" evidence="1">
    <location>
        <begin position="270"/>
        <end position="285"/>
    </location>
</feature>
<evidence type="ECO:0000259" key="2">
    <source>
        <dbReference type="Pfam" id="PF11268"/>
    </source>
</evidence>
<dbReference type="NCBIfam" id="NF040712">
    <property type="entry name" value="SepH"/>
    <property type="match status" value="1"/>
</dbReference>
<sequence length="285" mass="31302">MATHNLSCVSTTPWNTLFLRRNSSKLKINGIHRPNQPIPCPLSQIQALIRVGAEPAQVAEKYGLSETLVRRFSAAVETEKQYAITQFFTVPAPKESRVRTVAELVERTLAAARIGMESVSWKATRRGLEPWKITAQFESAGRPVRAEWYWDMHNNAITSLNNAARKLLGERDNAELPATTNNALMTSTERDAEFNVGSVSIPGDSVRSARIERAVSAWRATDRSTEQAAASAASNASPNTAAPAAEGVQSQQNPTSSTTATNPLTPRSLRSAHLRNVKMVRKRNR</sequence>
<name>A0A087EIA6_9BIFI</name>
<feature type="compositionally biased region" description="Polar residues" evidence="1">
    <location>
        <begin position="248"/>
        <end position="265"/>
    </location>
</feature>
<feature type="domain" description="DUF3071" evidence="2">
    <location>
        <begin position="35"/>
        <end position="150"/>
    </location>
</feature>
<evidence type="ECO:0000313" key="3">
    <source>
        <dbReference type="EMBL" id="KFJ07507.1"/>
    </source>
</evidence>
<dbReference type="AlphaFoldDB" id="A0A087EIA6"/>
<organism evidence="3 4">
    <name type="scientific">Bifidobacterium tsurumiense</name>
    <dbReference type="NCBI Taxonomy" id="356829"/>
    <lineage>
        <taxon>Bacteria</taxon>
        <taxon>Bacillati</taxon>
        <taxon>Actinomycetota</taxon>
        <taxon>Actinomycetes</taxon>
        <taxon>Bifidobacteriales</taxon>
        <taxon>Bifidobacteriaceae</taxon>
        <taxon>Bifidobacterium</taxon>
    </lineage>
</organism>
<comment type="caution">
    <text evidence="3">The sequence shown here is derived from an EMBL/GenBank/DDBJ whole genome shotgun (WGS) entry which is preliminary data.</text>
</comment>
<reference evidence="3 4" key="1">
    <citation type="submission" date="2014-03" db="EMBL/GenBank/DDBJ databases">
        <title>Genomics of Bifidobacteria.</title>
        <authorList>
            <person name="Ventura M."/>
            <person name="Milani C."/>
            <person name="Lugli G.A."/>
        </authorList>
    </citation>
    <scope>NUCLEOTIDE SEQUENCE [LARGE SCALE GENOMIC DNA]</scope>
    <source>
        <strain evidence="3 4">JCM 13495</strain>
    </source>
</reference>
<proteinExistence type="predicted"/>
<accession>A0A087EIA6</accession>
<dbReference type="Proteomes" id="UP000029080">
    <property type="component" value="Unassembled WGS sequence"/>
</dbReference>
<gene>
    <name evidence="3" type="ORF">BITS_0761</name>
</gene>
<feature type="region of interest" description="Disordered" evidence="1">
    <location>
        <begin position="219"/>
        <end position="285"/>
    </location>
</feature>
<dbReference type="STRING" id="356829.BITS_0761"/>
<keyword evidence="4" id="KW-1185">Reference proteome</keyword>
<dbReference type="InterPro" id="IPR047682">
    <property type="entry name" value="SepH-like"/>
</dbReference>
<feature type="compositionally biased region" description="Low complexity" evidence="1">
    <location>
        <begin position="228"/>
        <end position="245"/>
    </location>
</feature>
<dbReference type="EMBL" id="JGZU01000004">
    <property type="protein sequence ID" value="KFJ07507.1"/>
    <property type="molecule type" value="Genomic_DNA"/>
</dbReference>
<dbReference type="eggNOG" id="ENOG5030HS9">
    <property type="taxonomic scope" value="Bacteria"/>
</dbReference>
<dbReference type="Pfam" id="PF11268">
    <property type="entry name" value="DUF3071"/>
    <property type="match status" value="1"/>
</dbReference>
<protein>
    <recommendedName>
        <fullName evidence="2">DUF3071 domain-containing protein</fullName>
    </recommendedName>
</protein>
<evidence type="ECO:0000313" key="4">
    <source>
        <dbReference type="Proteomes" id="UP000029080"/>
    </source>
</evidence>
<evidence type="ECO:0000256" key="1">
    <source>
        <dbReference type="SAM" id="MobiDB-lite"/>
    </source>
</evidence>
<dbReference type="InterPro" id="IPR021421">
    <property type="entry name" value="DUF3071"/>
</dbReference>